<feature type="transmembrane region" description="Helical" evidence="1">
    <location>
        <begin position="6"/>
        <end position="25"/>
    </location>
</feature>
<sequence length="175" mass="19220">MNGKYVTLIAILMMLVATGVTFGLYQINYQGFTHLTNYSKTPAYSLAGTRLYSNGTLFLQISRIAGPDTYGGFIVLVQVLYPNGTVYYQWTGQQLANIPTSDIKNEFDLPGHLARPIKIGNYGVGLLIPLGQNATVILQIPHPVPAGTYIIRVWDADGQDSAYGMKFQIQVQVIS</sequence>
<accession>A0AAT9GUU0</accession>
<gene>
    <name evidence="3" type="ORF">SJAV_25880</name>
</gene>
<keyword evidence="1" id="KW-0472">Membrane</keyword>
<keyword evidence="1" id="KW-0812">Transmembrane</keyword>
<organism evidence="3">
    <name type="scientific">Sulfurisphaera javensis</name>
    <dbReference type="NCBI Taxonomy" id="2049879"/>
    <lineage>
        <taxon>Archaea</taxon>
        <taxon>Thermoproteota</taxon>
        <taxon>Thermoprotei</taxon>
        <taxon>Sulfolobales</taxon>
        <taxon>Sulfolobaceae</taxon>
        <taxon>Sulfurisphaera</taxon>
    </lineage>
</organism>
<reference evidence="3" key="1">
    <citation type="submission" date="2024-03" db="EMBL/GenBank/DDBJ databases">
        <title>Complete genome sequence of Sulfurisphaera javensis strain KD-1.</title>
        <authorList>
            <person name="Sakai H."/>
            <person name="Nur N."/>
            <person name="Suwanto A."/>
            <person name="Kurosawa N."/>
        </authorList>
    </citation>
    <scope>NUCLEOTIDE SEQUENCE</scope>
    <source>
        <strain evidence="3">KD-1</strain>
    </source>
</reference>
<dbReference type="RefSeq" id="WP_369610137.1">
    <property type="nucleotide sequence ID" value="NZ_AP031322.1"/>
</dbReference>
<proteinExistence type="predicted"/>
<dbReference type="InterPro" id="IPR011636">
    <property type="entry name" value="DoxA"/>
</dbReference>
<dbReference type="AlphaFoldDB" id="A0AAT9GUU0"/>
<dbReference type="KEGG" id="sjv:SJAV_25880"/>
<dbReference type="EMBL" id="AP031322">
    <property type="protein sequence ID" value="BFH74644.1"/>
    <property type="molecule type" value="Genomic_DNA"/>
</dbReference>
<protein>
    <recommendedName>
        <fullName evidence="2">Thiosulphate:quinone oxidoreductase small subunit DoxA domain-containing protein</fullName>
    </recommendedName>
</protein>
<evidence type="ECO:0000313" key="3">
    <source>
        <dbReference type="EMBL" id="BFH74644.1"/>
    </source>
</evidence>
<dbReference type="GeneID" id="92355544"/>
<evidence type="ECO:0000259" key="2">
    <source>
        <dbReference type="Pfam" id="PF07680"/>
    </source>
</evidence>
<keyword evidence="1" id="KW-1133">Transmembrane helix</keyword>
<evidence type="ECO:0000256" key="1">
    <source>
        <dbReference type="SAM" id="Phobius"/>
    </source>
</evidence>
<feature type="domain" description="Thiosulphate:quinone oxidoreductase small subunit DoxA" evidence="2">
    <location>
        <begin position="32"/>
        <end position="163"/>
    </location>
</feature>
<dbReference type="Pfam" id="PF07680">
    <property type="entry name" value="DoxA"/>
    <property type="match status" value="1"/>
</dbReference>
<name>A0AAT9GUU0_9CREN</name>